<dbReference type="InterPro" id="IPR007780">
    <property type="entry name" value="NAD_Glu_DH_bac"/>
</dbReference>
<dbReference type="GO" id="GO:0006538">
    <property type="term" value="P:L-glutamate catabolic process"/>
    <property type="evidence" value="ECO:0007669"/>
    <property type="project" value="InterPro"/>
</dbReference>
<dbReference type="InterPro" id="IPR024727">
    <property type="entry name" value="NAD_Glu_DH_N_ACT1"/>
</dbReference>
<evidence type="ECO:0000313" key="7">
    <source>
        <dbReference type="EMBL" id="GAO98652.1"/>
    </source>
</evidence>
<dbReference type="Pfam" id="PF21077">
    <property type="entry name" value="GDH_ACT3"/>
    <property type="match status" value="1"/>
</dbReference>
<accession>A0A0K8MDU9</accession>
<dbReference type="PIRSF" id="PIRSF036761">
    <property type="entry name" value="GDH_Mll4104"/>
    <property type="match status" value="1"/>
</dbReference>
<dbReference type="PANTHER" id="PTHR43403:SF1">
    <property type="entry name" value="NAD-SPECIFIC GLUTAMATE DEHYDROGENASE"/>
    <property type="match status" value="1"/>
</dbReference>
<dbReference type="InterPro" id="IPR046346">
    <property type="entry name" value="Aminoacid_DH-like_N_sf"/>
</dbReference>
<dbReference type="InterPro" id="IPR028971">
    <property type="entry name" value="NAD-GDH_cat"/>
</dbReference>
<dbReference type="SUPFAM" id="SSF51735">
    <property type="entry name" value="NAD(P)-binding Rossmann-fold domains"/>
    <property type="match status" value="1"/>
</dbReference>
<feature type="domain" description="NAD-glutamate dehydrogenase ACT3" evidence="6">
    <location>
        <begin position="561"/>
        <end position="639"/>
    </location>
</feature>
<proteinExistence type="predicted"/>
<dbReference type="InterPro" id="IPR049064">
    <property type="entry name" value="NAD_Glu_DH_ACT3"/>
</dbReference>
<dbReference type="Pfam" id="PF21073">
    <property type="entry name" value="GDH_HM1"/>
    <property type="match status" value="1"/>
</dbReference>
<dbReference type="SUPFAM" id="SSF53223">
    <property type="entry name" value="Aminoacid dehydrogenase-like, N-terminal domain"/>
    <property type="match status" value="1"/>
</dbReference>
<dbReference type="InterPro" id="IPR049059">
    <property type="entry name" value="NAD_Glu_DH_HM1"/>
</dbReference>
<comment type="caution">
    <text evidence="7">The sequence shown here is derived from an EMBL/GenBank/DDBJ whole genome shotgun (WGS) entry which is preliminary data.</text>
</comment>
<evidence type="ECO:0000259" key="6">
    <source>
        <dbReference type="Pfam" id="PF21077"/>
    </source>
</evidence>
<keyword evidence="1" id="KW-0560">Oxidoreductase</keyword>
<feature type="domain" description="NAD-glutamate dehydrogenase N-terminal ACT1" evidence="4">
    <location>
        <begin position="39"/>
        <end position="183"/>
    </location>
</feature>
<keyword evidence="8" id="KW-1185">Reference proteome</keyword>
<evidence type="ECO:0000259" key="4">
    <source>
        <dbReference type="Pfam" id="PF21075"/>
    </source>
</evidence>
<reference evidence="7 8" key="1">
    <citation type="submission" date="2015-03" db="EMBL/GenBank/DDBJ databases">
        <title>Caedibacter varicaedens, whole genome shotgun sequence.</title>
        <authorList>
            <person name="Suzuki H."/>
            <person name="Dapper A.L."/>
            <person name="Gibson A.K."/>
            <person name="Jackson C."/>
            <person name="Lee H."/>
            <person name="Pejaver V.R."/>
            <person name="Doak T."/>
            <person name="Lynch M."/>
        </authorList>
    </citation>
    <scope>NUCLEOTIDE SEQUENCE [LARGE SCALE GENOMIC DNA]</scope>
</reference>
<dbReference type="Pfam" id="PF21076">
    <property type="entry name" value="GDH_ACT2"/>
    <property type="match status" value="1"/>
</dbReference>
<dbReference type="Proteomes" id="UP000036771">
    <property type="component" value="Unassembled WGS sequence"/>
</dbReference>
<feature type="domain" description="NAD-glutamate dehydrogenase catalytic" evidence="2">
    <location>
        <begin position="736"/>
        <end position="1230"/>
    </location>
</feature>
<dbReference type="GO" id="GO:0004352">
    <property type="term" value="F:glutamate dehydrogenase (NAD+) activity"/>
    <property type="evidence" value="ECO:0007669"/>
    <property type="project" value="InterPro"/>
</dbReference>
<dbReference type="PANTHER" id="PTHR43403">
    <property type="entry name" value="NAD-SPECIFIC GLUTAMATE DEHYDROGENASE"/>
    <property type="match status" value="1"/>
</dbReference>
<evidence type="ECO:0000259" key="2">
    <source>
        <dbReference type="Pfam" id="PF05088"/>
    </source>
</evidence>
<evidence type="ECO:0000313" key="8">
    <source>
        <dbReference type="Proteomes" id="UP000036771"/>
    </source>
</evidence>
<dbReference type="STRING" id="1629334.Cva_01316"/>
<feature type="domain" description="NAD-specific glutamate dehydrogenase C-terminal" evidence="3">
    <location>
        <begin position="1276"/>
        <end position="1613"/>
    </location>
</feature>
<dbReference type="InterPro" id="IPR049056">
    <property type="entry name" value="NAD_Glu_DH_HM3"/>
</dbReference>
<dbReference type="InterPro" id="IPR048381">
    <property type="entry name" value="GDH_C"/>
</dbReference>
<dbReference type="OrthoDB" id="9758052at2"/>
<gene>
    <name evidence="7" type="primary">gdhB</name>
    <name evidence="7" type="ORF">Cva_01316</name>
</gene>
<dbReference type="InterPro" id="IPR049058">
    <property type="entry name" value="NAD_Glu_DH_HM2"/>
</dbReference>
<protein>
    <submittedName>
        <fullName evidence="7">NAD-specific glutamate dehydrogenase</fullName>
    </submittedName>
</protein>
<organism evidence="7 8">
    <name type="scientific">Caedimonas varicaedens</name>
    <dbReference type="NCBI Taxonomy" id="1629334"/>
    <lineage>
        <taxon>Bacteria</taxon>
        <taxon>Pseudomonadati</taxon>
        <taxon>Pseudomonadota</taxon>
        <taxon>Alphaproteobacteria</taxon>
        <taxon>Holosporales</taxon>
        <taxon>Caedimonadaceae</taxon>
        <taxon>Caedimonas</taxon>
    </lineage>
</organism>
<dbReference type="Pfam" id="PF21074">
    <property type="entry name" value="GDH_C"/>
    <property type="match status" value="1"/>
</dbReference>
<dbReference type="EMBL" id="BBVC01000074">
    <property type="protein sequence ID" value="GAO98652.1"/>
    <property type="molecule type" value="Genomic_DNA"/>
</dbReference>
<evidence type="ECO:0000259" key="3">
    <source>
        <dbReference type="Pfam" id="PF21074"/>
    </source>
</evidence>
<dbReference type="Pfam" id="PF21079">
    <property type="entry name" value="GDH_HM2"/>
    <property type="match status" value="1"/>
</dbReference>
<evidence type="ECO:0000259" key="5">
    <source>
        <dbReference type="Pfam" id="PF21076"/>
    </source>
</evidence>
<dbReference type="Pfam" id="PF05088">
    <property type="entry name" value="Bac_GDH_CD"/>
    <property type="match status" value="1"/>
</dbReference>
<name>A0A0K8MDU9_9PROT</name>
<sequence>MGDGVESVKKNGKDQLLDELVTTVFKQTQPSEHLLVDKFIRQFSTNPTYEDLHKIPLDRLATGLSDMWEFIKHRTPGEPKVKVYYWKPDFETPLSDRIIIDIINDDMSFLVDSIVEVLHKYQLKSRRIIHPVLKMKRNSKGFLTHIFSYDQKDVRDATFESVIHCEIVEHISPDLISELQDEIQKVLTHVRFATRDWQKMRTRTDEIIEEIKQNSEAAKNSESFEETINFLGWMKEDHFTYLGYGVFDFTSKQGTLLRHFNCRDPLGILFDDGLWDLGKIFKGISFNQQTRHYLFDPHPLIINKASIISLVHRGVALDAIGIKRVDSQGRIIGIHLFLGLFTSVAYDSSTRDIPLLRRKVEHILEYANLSPNWHDGKSLIHILDSLPRDDLFQASIPELTAIGMAILGLQERPRLALFVRRDQFNRFLSCLVYVPRDRFDSDLCERMGNILVQELKGRLSDYKAQFGSLALARVHYILYFEDKVAEEIEPYHIEQKLVIAARSWLDDFRILLQERYGEYKGPRIYNEYREAFSKSYQEHFKDQEILEDIEVLQRIHISGELEARVYRINDFSTYEEELRLKVYHPKTAIPLSDILPILENLDLRVIKENFYSITPKIVTDSLWIHDFKIENRSSQNLDLIQISEQFLEAFYAAHKKFIEDDGFNRLVLRAGLTARQCLLLRVYSKYLKQLHFPFSREYIEQTLLKYPEITSRIVTLFEQKFDPAIAMDNAPLKETILAELEKVESPDEDKILRRYLNLVVASLRTNYFQLQTDGSFKPYISIKFDSTQIDDMPLPRPMYEIFVYSTHFEAIHLRGGKVARGGIRWSDRFEDFRTEILSLVKAQMVKNTVIVPVGSKGGFIVKSQLVNPTREESVTEAIECYQNFMRSLLDITDNLINGRLVKPHDVVCWDGQDPYLVVAADKGTATFSDCANAISREYNFWLDDAFASGGSAGYDHKKIAITARGAWESVKRHFLEAGIDIATTLFKVVGVGDMAGDVFGNGMLLSDKIKLIAAFNHQHIFIDPTPDPKISFTERQRLFNLPRSTWKDYNSELISTGGGVFERHAKNILLSSEIQNLLGVQLPEMTPDELVKKLLLLNTDLLWFGGIGTFVKSSRESHADVADRSNDSVRVNGKDLQCRVIGEGANLGMTQLGRIEFSLKGGRLNTDAIDNSGGVDCSDHEVNIKILFSSLIARNELTFEARNNILSEMTPQVSELVLKNNYAQTRAISLMEAQGIKLLDEQIKFMHYLEGKGKLNRTIEYLPDDTVLGEMQATQKTLTRPELAVLMAYAKIYYYEEILESSLLDDFALEEELMDYFPKPLHLNYRESIITHPLKHEIIATIITNDLVNRLGSSYAYDVADKIGCQIDNVFKAYLIVCKAFDLHILWQQIESLDDRISPANQMKVMMDILAIVRRIIPWLLRHYHVNEGILGTSNALKLGSETFLEKLDECLDDQTKKTLEESIAAYEHLNIGADLSQRIAVLQIAASSPDIILISSHTNSPVSQVAKIYFEVGARFNFNILRRRIDDIKLGNSWQRIALNGAIEDLYVLQCDLVEQILKLTHYNKLDFDEALMFWIASRKEAIKKIDDLNKEILALGALDLAAVSVLLREYRHL</sequence>
<dbReference type="InterPro" id="IPR036291">
    <property type="entry name" value="NAD(P)-bd_dom_sf"/>
</dbReference>
<feature type="domain" description="NAD-glutamate dehydrogenase ACT2" evidence="5">
    <location>
        <begin position="417"/>
        <end position="504"/>
    </location>
</feature>
<dbReference type="Pfam" id="PF21075">
    <property type="entry name" value="GDH_ACT1"/>
    <property type="match status" value="1"/>
</dbReference>
<dbReference type="GO" id="GO:0004069">
    <property type="term" value="F:L-aspartate:2-oxoglutarate aminotransferase activity"/>
    <property type="evidence" value="ECO:0007669"/>
    <property type="project" value="InterPro"/>
</dbReference>
<evidence type="ECO:0000256" key="1">
    <source>
        <dbReference type="ARBA" id="ARBA00023002"/>
    </source>
</evidence>
<dbReference type="Gene3D" id="3.40.50.720">
    <property type="entry name" value="NAD(P)-binding Rossmann-like Domain"/>
    <property type="match status" value="1"/>
</dbReference>
<dbReference type="InterPro" id="IPR049062">
    <property type="entry name" value="NAD_Glu_DH_ACT2"/>
</dbReference>
<dbReference type="Pfam" id="PF21078">
    <property type="entry name" value="GDH_HM3"/>
    <property type="match status" value="1"/>
</dbReference>